<evidence type="ECO:0000313" key="13">
    <source>
        <dbReference type="EMBL" id="GGO73627.1"/>
    </source>
</evidence>
<dbReference type="InterPro" id="IPR023032">
    <property type="entry name" value="tRNA_MAMT_biosynth_bifunc_MnmC"/>
</dbReference>
<feature type="region of interest" description="FAD-dependent cmnm(5)s(2)U34 oxidoreductase" evidence="10">
    <location>
        <begin position="269"/>
        <end position="668"/>
    </location>
</feature>
<comment type="similarity">
    <text evidence="10">In the C-terminal section; belongs to the DAO family.</text>
</comment>
<evidence type="ECO:0000256" key="9">
    <source>
        <dbReference type="ARBA" id="ARBA00023268"/>
    </source>
</evidence>
<keyword evidence="4 10" id="KW-0808">Transferase</keyword>
<dbReference type="Gene3D" id="3.40.50.150">
    <property type="entry name" value="Vaccinia Virus protein VP39"/>
    <property type="match status" value="1"/>
</dbReference>
<dbReference type="AlphaFoldDB" id="A0A917Z5G7"/>
<proteinExistence type="inferred from homology"/>
<dbReference type="Pfam" id="PF01266">
    <property type="entry name" value="DAO"/>
    <property type="match status" value="1"/>
</dbReference>
<dbReference type="Gene3D" id="3.30.9.10">
    <property type="entry name" value="D-Amino Acid Oxidase, subunit A, domain 2"/>
    <property type="match status" value="1"/>
</dbReference>
<dbReference type="FunFam" id="3.40.50.150:FF:000107">
    <property type="entry name" value="tRNA 5-methylaminomethyl-2-thiouridine biosynthesis bifunctional protein MnmC"/>
    <property type="match status" value="1"/>
</dbReference>
<dbReference type="GO" id="GO:0005737">
    <property type="term" value="C:cytoplasm"/>
    <property type="evidence" value="ECO:0007669"/>
    <property type="project" value="UniProtKB-SubCell"/>
</dbReference>
<dbReference type="GO" id="GO:0002098">
    <property type="term" value="P:tRNA wobble uridine modification"/>
    <property type="evidence" value="ECO:0007669"/>
    <property type="project" value="TreeGrafter"/>
</dbReference>
<keyword evidence="6 10" id="KW-0819">tRNA processing</keyword>
<keyword evidence="14" id="KW-1185">Reference proteome</keyword>
<dbReference type="NCBIfam" id="NF033855">
    <property type="entry name" value="tRNA_MNMC2"/>
    <property type="match status" value="1"/>
</dbReference>
<evidence type="ECO:0000256" key="8">
    <source>
        <dbReference type="ARBA" id="ARBA00023002"/>
    </source>
</evidence>
<comment type="function">
    <text evidence="10">Catalyzes the last two steps in the biosynthesis of 5-methylaminomethyl-2-thiouridine (mnm(5)s(2)U) at the wobble position (U34) in tRNA. Catalyzes the FAD-dependent demodification of cmnm(5)s(2)U34 to nm(5)s(2)U34, followed by the transfer of a methyl group from S-adenosyl-L-methionine to nm(5)s(2)U34, to form mnm(5)s(2)U34.</text>
</comment>
<dbReference type="Gene3D" id="3.50.50.60">
    <property type="entry name" value="FAD/NAD(P)-binding domain"/>
    <property type="match status" value="1"/>
</dbReference>
<dbReference type="GO" id="GO:0050660">
    <property type="term" value="F:flavin adenine dinucleotide binding"/>
    <property type="evidence" value="ECO:0007669"/>
    <property type="project" value="UniProtKB-UniRule"/>
</dbReference>
<keyword evidence="7 10" id="KW-0274">FAD</keyword>
<evidence type="ECO:0000259" key="12">
    <source>
        <dbReference type="Pfam" id="PF05430"/>
    </source>
</evidence>
<dbReference type="HAMAP" id="MF_01102">
    <property type="entry name" value="MnmC"/>
    <property type="match status" value="1"/>
</dbReference>
<evidence type="ECO:0000256" key="1">
    <source>
        <dbReference type="ARBA" id="ARBA00022490"/>
    </source>
</evidence>
<feature type="domain" description="FAD dependent oxidoreductase" evidence="11">
    <location>
        <begin position="266"/>
        <end position="632"/>
    </location>
</feature>
<dbReference type="InterPro" id="IPR006076">
    <property type="entry name" value="FAD-dep_OxRdtase"/>
</dbReference>
<comment type="cofactor">
    <cofactor evidence="10">
        <name>FAD</name>
        <dbReference type="ChEBI" id="CHEBI:57692"/>
    </cofactor>
</comment>
<protein>
    <recommendedName>
        <fullName evidence="10">tRNA 5-methylaminomethyl-2-thiouridine biosynthesis bifunctional protein MnmC</fullName>
        <shortName evidence="10">tRNA mnm(5)s(2)U biosynthesis bifunctional protein</shortName>
    </recommendedName>
    <domain>
        <recommendedName>
            <fullName evidence="10">tRNA (mnm(5)s(2)U34)-methyltransferase</fullName>
            <ecNumber evidence="10">2.1.1.61</ecNumber>
        </recommendedName>
    </domain>
    <domain>
        <recommendedName>
            <fullName evidence="10">FAD-dependent cmnm(5)s(2)U34 oxidoreductase</fullName>
            <ecNumber evidence="10">1.5.-.-</ecNumber>
        </recommendedName>
    </domain>
</protein>
<keyword evidence="1 10" id="KW-0963">Cytoplasm</keyword>
<name>A0A917Z5G7_9ALTE</name>
<feature type="domain" description="MnmC-like methyltransferase" evidence="12">
    <location>
        <begin position="116"/>
        <end position="242"/>
    </location>
</feature>
<dbReference type="PANTHER" id="PTHR13847">
    <property type="entry name" value="SARCOSINE DEHYDROGENASE-RELATED"/>
    <property type="match status" value="1"/>
</dbReference>
<evidence type="ECO:0000256" key="4">
    <source>
        <dbReference type="ARBA" id="ARBA00022679"/>
    </source>
</evidence>
<dbReference type="InterPro" id="IPR036188">
    <property type="entry name" value="FAD/NAD-bd_sf"/>
</dbReference>
<comment type="similarity">
    <text evidence="10">In the N-terminal section; belongs to the methyltransferase superfamily. tRNA (mnm(5)s(2)U34)-methyltransferase family.</text>
</comment>
<keyword evidence="9 10" id="KW-0511">Multifunctional enzyme</keyword>
<dbReference type="SUPFAM" id="SSF51905">
    <property type="entry name" value="FAD/NAD(P)-binding domain"/>
    <property type="match status" value="1"/>
</dbReference>
<dbReference type="NCBIfam" id="NF002481">
    <property type="entry name" value="PRK01747.1-2"/>
    <property type="match status" value="1"/>
</dbReference>
<dbReference type="GO" id="GO:0004808">
    <property type="term" value="F:tRNA (5-methylaminomethyl-2-thiouridylate)(34)-methyltransferase activity"/>
    <property type="evidence" value="ECO:0007669"/>
    <property type="project" value="UniProtKB-EC"/>
</dbReference>
<dbReference type="PANTHER" id="PTHR13847:SF283">
    <property type="entry name" value="TRNA 5-METHYLAMINOMETHYL-2-THIOURIDINE BIOSYNTHESIS BIFUNCTIONAL PROTEIN MNMC"/>
    <property type="match status" value="1"/>
</dbReference>
<dbReference type="RefSeq" id="WP_188698134.1">
    <property type="nucleotide sequence ID" value="NZ_BMLS01000007.1"/>
</dbReference>
<evidence type="ECO:0000256" key="2">
    <source>
        <dbReference type="ARBA" id="ARBA00022603"/>
    </source>
</evidence>
<evidence type="ECO:0000313" key="14">
    <source>
        <dbReference type="Proteomes" id="UP000606935"/>
    </source>
</evidence>
<dbReference type="InterPro" id="IPR008471">
    <property type="entry name" value="MnmC-like_methylTransf"/>
</dbReference>
<comment type="caution">
    <text evidence="13">The sequence shown here is derived from an EMBL/GenBank/DDBJ whole genome shotgun (WGS) entry which is preliminary data.</text>
</comment>
<evidence type="ECO:0000259" key="11">
    <source>
        <dbReference type="Pfam" id="PF01266"/>
    </source>
</evidence>
<evidence type="ECO:0000256" key="7">
    <source>
        <dbReference type="ARBA" id="ARBA00022827"/>
    </source>
</evidence>
<dbReference type="Pfam" id="PF05430">
    <property type="entry name" value="Methyltransf_30"/>
    <property type="match status" value="1"/>
</dbReference>
<keyword evidence="3 10" id="KW-0285">Flavoprotein</keyword>
<dbReference type="EC" id="2.1.1.61" evidence="10"/>
<dbReference type="EMBL" id="BMLS01000007">
    <property type="protein sequence ID" value="GGO73627.1"/>
    <property type="molecule type" value="Genomic_DNA"/>
</dbReference>
<keyword evidence="8 10" id="KW-0560">Oxidoreductase</keyword>
<evidence type="ECO:0000256" key="5">
    <source>
        <dbReference type="ARBA" id="ARBA00022691"/>
    </source>
</evidence>
<gene>
    <name evidence="10 13" type="primary">mnmC</name>
    <name evidence="13" type="ORF">GCM10010982_34590</name>
</gene>
<dbReference type="EC" id="1.5.-.-" evidence="10"/>
<reference evidence="13" key="1">
    <citation type="journal article" date="2014" name="Int. J. Syst. Evol. Microbiol.">
        <title>Complete genome sequence of Corynebacterium casei LMG S-19264T (=DSM 44701T), isolated from a smear-ripened cheese.</title>
        <authorList>
            <consortium name="US DOE Joint Genome Institute (JGI-PGF)"/>
            <person name="Walter F."/>
            <person name="Albersmeier A."/>
            <person name="Kalinowski J."/>
            <person name="Ruckert C."/>
        </authorList>
    </citation>
    <scope>NUCLEOTIDE SEQUENCE</scope>
    <source>
        <strain evidence="13">CGMCC 1.7086</strain>
    </source>
</reference>
<reference evidence="13" key="2">
    <citation type="submission" date="2020-09" db="EMBL/GenBank/DDBJ databases">
        <authorList>
            <person name="Sun Q."/>
            <person name="Zhou Y."/>
        </authorList>
    </citation>
    <scope>NUCLEOTIDE SEQUENCE</scope>
    <source>
        <strain evidence="13">CGMCC 1.7086</strain>
    </source>
</reference>
<comment type="subcellular location">
    <subcellularLocation>
        <location evidence="10">Cytoplasm</location>
    </subcellularLocation>
</comment>
<dbReference type="GO" id="GO:0032259">
    <property type="term" value="P:methylation"/>
    <property type="evidence" value="ECO:0007669"/>
    <property type="project" value="UniProtKB-KW"/>
</dbReference>
<keyword evidence="5 10" id="KW-0949">S-adenosyl-L-methionine</keyword>
<dbReference type="NCBIfam" id="TIGR03197">
    <property type="entry name" value="MnmC_Cterm"/>
    <property type="match status" value="1"/>
</dbReference>
<accession>A0A917Z5G7</accession>
<dbReference type="InterPro" id="IPR029063">
    <property type="entry name" value="SAM-dependent_MTases_sf"/>
</dbReference>
<feature type="region of interest" description="tRNA (mnm(5)s(2)U34)-methyltransferase" evidence="10">
    <location>
        <begin position="1"/>
        <end position="244"/>
    </location>
</feature>
<keyword evidence="2 10" id="KW-0489">Methyltransferase</keyword>
<sequence>MAIETAQIHFNQQGTPVAEAFDDVYFSNADGLAETHYVFLHNNQLPARWQQTESGHFVIAETGFGTGLNFLASFAAFVDFRRQQPQSPLTRLFFISTEKFPLSREDLTRALAHWPQLSDYSKQLILAYPYLSGGCHRLRFDVPGGEVMLDLWLGDLHDLLPQWHRPEQGLVDAWFLDGFAPSKNPDMWTDALFTQMASLARPDCTFATFTAAGFVKRGLQQAGFKVEKRKGFGHKRDMLAGHLATPPKAATQAPWFKRRASPAKTIAIVGGGLAAATLSYALCRRGYQVNLYSQGIADGASGNRQGGFYPQLHVDDNLASRLLALAFDFARREYQPVLATKTVPHDFCGVLQIAFTPALQEKQQKLAAKGHWPADLITPLDAQQATELANIAIPYPALHMAGGGWINPQALTQALLAACGNALNVQKGKQLQELHYDVDAKRWQLTWQDGGEDIHPVVVMATGAESVNLPLFDVLPLRPVRGQVEHIPSQAAYGELKTVLCHKGYMTPAFEGRHALGSTYVKMDMSCEHRESEAEQNLNTHRQAMRDCDWTQSLKTDGQGRASIRLGLPDHLPLMGAMPDIARQKQDYAELYLGKKDISYPQACDLPGLYLFVGLGSRGLCSAPLLAETLASQLTGEPLPLDNSILAALSPNRFVVRDCQRKPVTDNQ</sequence>
<evidence type="ECO:0000256" key="3">
    <source>
        <dbReference type="ARBA" id="ARBA00022630"/>
    </source>
</evidence>
<dbReference type="Proteomes" id="UP000606935">
    <property type="component" value="Unassembled WGS sequence"/>
</dbReference>
<comment type="catalytic activity">
    <reaction evidence="10">
        <text>5-aminomethyl-2-thiouridine(34) in tRNA + S-adenosyl-L-methionine = 5-methylaminomethyl-2-thiouridine(34) in tRNA + S-adenosyl-L-homocysteine + H(+)</text>
        <dbReference type="Rhea" id="RHEA:19569"/>
        <dbReference type="Rhea" id="RHEA-COMP:10195"/>
        <dbReference type="Rhea" id="RHEA-COMP:10197"/>
        <dbReference type="ChEBI" id="CHEBI:15378"/>
        <dbReference type="ChEBI" id="CHEBI:57856"/>
        <dbReference type="ChEBI" id="CHEBI:59789"/>
        <dbReference type="ChEBI" id="CHEBI:74454"/>
        <dbReference type="ChEBI" id="CHEBI:74455"/>
        <dbReference type="EC" id="2.1.1.61"/>
    </reaction>
</comment>
<dbReference type="InterPro" id="IPR017610">
    <property type="entry name" value="tRNA_S-uridine_synth_MnmC_C"/>
</dbReference>
<dbReference type="GO" id="GO:0016645">
    <property type="term" value="F:oxidoreductase activity, acting on the CH-NH group of donors"/>
    <property type="evidence" value="ECO:0007669"/>
    <property type="project" value="InterPro"/>
</dbReference>
<organism evidence="13 14">
    <name type="scientific">Bowmanella pacifica</name>
    <dbReference type="NCBI Taxonomy" id="502051"/>
    <lineage>
        <taxon>Bacteria</taxon>
        <taxon>Pseudomonadati</taxon>
        <taxon>Pseudomonadota</taxon>
        <taxon>Gammaproteobacteria</taxon>
        <taxon>Alteromonadales</taxon>
        <taxon>Alteromonadaceae</taxon>
        <taxon>Bowmanella</taxon>
    </lineage>
</organism>
<evidence type="ECO:0000256" key="6">
    <source>
        <dbReference type="ARBA" id="ARBA00022694"/>
    </source>
</evidence>
<dbReference type="InterPro" id="IPR047785">
    <property type="entry name" value="tRNA_MNMC2"/>
</dbReference>
<evidence type="ECO:0000256" key="10">
    <source>
        <dbReference type="HAMAP-Rule" id="MF_01102"/>
    </source>
</evidence>